<evidence type="ECO:0000313" key="5">
    <source>
        <dbReference type="Proteomes" id="UP001212997"/>
    </source>
</evidence>
<feature type="compositionally biased region" description="Basic and acidic residues" evidence="2">
    <location>
        <begin position="633"/>
        <end position="642"/>
    </location>
</feature>
<dbReference type="PANTHER" id="PTHR23189">
    <property type="entry name" value="RNA RECOGNITION MOTIF-CONTAINING"/>
    <property type="match status" value="1"/>
</dbReference>
<feature type="compositionally biased region" description="Polar residues" evidence="2">
    <location>
        <begin position="37"/>
        <end position="47"/>
    </location>
</feature>
<dbReference type="GO" id="GO:0003723">
    <property type="term" value="F:RNA binding"/>
    <property type="evidence" value="ECO:0007669"/>
    <property type="project" value="UniProtKB-KW"/>
</dbReference>
<dbReference type="AlphaFoldDB" id="A0AAD5YG54"/>
<reference evidence="4" key="1">
    <citation type="submission" date="2022-07" db="EMBL/GenBank/DDBJ databases">
        <title>Genome Sequence of Physisporinus lineatus.</title>
        <authorList>
            <person name="Buettner E."/>
        </authorList>
    </citation>
    <scope>NUCLEOTIDE SEQUENCE</scope>
    <source>
        <strain evidence="4">VT162</strain>
    </source>
</reference>
<feature type="compositionally biased region" description="Basic and acidic residues" evidence="2">
    <location>
        <begin position="817"/>
        <end position="827"/>
    </location>
</feature>
<dbReference type="EMBL" id="JANAWD010000108">
    <property type="protein sequence ID" value="KAJ3486872.1"/>
    <property type="molecule type" value="Genomic_DNA"/>
</dbReference>
<dbReference type="Proteomes" id="UP001212997">
    <property type="component" value="Unassembled WGS sequence"/>
</dbReference>
<evidence type="ECO:0000259" key="3">
    <source>
        <dbReference type="Pfam" id="PF04059"/>
    </source>
</evidence>
<evidence type="ECO:0000256" key="1">
    <source>
        <dbReference type="ARBA" id="ARBA00022884"/>
    </source>
</evidence>
<feature type="domain" description="Mei2-like C-terminal RNA recognition motif" evidence="3">
    <location>
        <begin position="657"/>
        <end position="754"/>
    </location>
</feature>
<comment type="caution">
    <text evidence="4">The sequence shown here is derived from an EMBL/GenBank/DDBJ whole genome shotgun (WGS) entry which is preliminary data.</text>
</comment>
<feature type="region of interest" description="Disordered" evidence="2">
    <location>
        <begin position="465"/>
        <end position="494"/>
    </location>
</feature>
<feature type="region of interest" description="Disordered" evidence="2">
    <location>
        <begin position="1"/>
        <end position="115"/>
    </location>
</feature>
<evidence type="ECO:0000313" key="4">
    <source>
        <dbReference type="EMBL" id="KAJ3486872.1"/>
    </source>
</evidence>
<protein>
    <recommendedName>
        <fullName evidence="3">Mei2-like C-terminal RNA recognition motif domain-containing protein</fullName>
    </recommendedName>
</protein>
<dbReference type="InterPro" id="IPR035979">
    <property type="entry name" value="RBD_domain_sf"/>
</dbReference>
<organism evidence="4 5">
    <name type="scientific">Meripilus lineatus</name>
    <dbReference type="NCBI Taxonomy" id="2056292"/>
    <lineage>
        <taxon>Eukaryota</taxon>
        <taxon>Fungi</taxon>
        <taxon>Dikarya</taxon>
        <taxon>Basidiomycota</taxon>
        <taxon>Agaricomycotina</taxon>
        <taxon>Agaricomycetes</taxon>
        <taxon>Polyporales</taxon>
        <taxon>Meripilaceae</taxon>
        <taxon>Meripilus</taxon>
    </lineage>
</organism>
<keyword evidence="5" id="KW-1185">Reference proteome</keyword>
<dbReference type="Pfam" id="PF04059">
    <property type="entry name" value="RRM_2"/>
    <property type="match status" value="1"/>
</dbReference>
<gene>
    <name evidence="4" type="ORF">NLI96_g3926</name>
</gene>
<feature type="compositionally biased region" description="Polar residues" evidence="2">
    <location>
        <begin position="605"/>
        <end position="622"/>
    </location>
</feature>
<feature type="region of interest" description="Disordered" evidence="2">
    <location>
        <begin position="776"/>
        <end position="827"/>
    </location>
</feature>
<dbReference type="SUPFAM" id="SSF54928">
    <property type="entry name" value="RNA-binding domain, RBD"/>
    <property type="match status" value="1"/>
</dbReference>
<proteinExistence type="predicted"/>
<name>A0AAD5YG54_9APHY</name>
<dbReference type="InterPro" id="IPR007201">
    <property type="entry name" value="Mei2-like_Rrm_C"/>
</dbReference>
<sequence>MACSDTPLSFPTLAEEKPSPQPTANPSPTFNAAWLPQLTTTSVQPRNNLRPLDLASSVPVPKPQQSSPTTPKHSAKSISTKTFPSPRRQMPLMTPPLTPSSSFASSAGNDTDGESGLLLTPPSEPASPCPVRCQWGLDVPAFRNPSIAERNVSTDNLVANFASLRIPSHDDETPKVEKTLRLDFAARPHDFDSIQPKVDLIFSRNEPAPTTFIAVRPIPSAISSESALPVIQAATRSPIQAMIARFHLTHEVAFFNYSTTSDAIAAITSLNGQTVGTLFSGLCNKDGSPITDDRNLEVTCVSSDEINSISDLQSRPFKALSGYFVSIEKNVVQATELQAILASFGRLKSFQATDDVSGSQIFHVEYDDPRDQESAYSALDGKPIRGALLKFSINPPTCQPKAETHVSLPMLTFPSLSSNTNGEVDISSPKKGAHSLGVEVDSKHYTSKVNYTNRGPFAAPLAPLRPMDSHEASRSHQSFGGPDKPLTGPHPSYPGSGLPFGSDSRDILGLSPMTPAPYTYPDHYAYDFNAPYYHSSVQTVQPGVNGFAAMSVCPPFSPIPWDGPTSPTLAFPNIQPIVPTTPAHVPLSFPHVGPRRLLDTRRPNSRSLGSPFTPSFDQSPTGNLHRHPPGSLRDAHETTKKGNELDVERIEAGLDTRTTVMIKNIPNKMTDKDLLNFIGRVCPRRIDFMYLRMDFQNGTLFFYALPRHLSRTQSEQDVMSDMLGGQWNMYSSEKVLHMNYATYQGKESLVEKFKNSCIMDEREAWRPKIFYSDGPSQGLSEPFPPPTHLRRKERSAHNRGALYTPGPHYLHSHGASRRYDDRQRDRV</sequence>
<evidence type="ECO:0000256" key="2">
    <source>
        <dbReference type="SAM" id="MobiDB-lite"/>
    </source>
</evidence>
<feature type="compositionally biased region" description="Low complexity" evidence="2">
    <location>
        <begin position="56"/>
        <end position="72"/>
    </location>
</feature>
<keyword evidence="1" id="KW-0694">RNA-binding</keyword>
<feature type="region of interest" description="Disordered" evidence="2">
    <location>
        <begin position="597"/>
        <end position="642"/>
    </location>
</feature>
<accession>A0AAD5YG54</accession>